<sequence>MTSKIIYKGDLRTEMTHLQSGTIVETDAPTDNNGKGERFSPTDLVATALGSCMLTIMGIAGNTHNINIEGTEVDITKIMTSAPRKIGEIIVKLTMKGQDSYSDKEKAILENAALTCPVFLTLSEDVKKTVEFVWE</sequence>
<organism evidence="1 2">
    <name type="scientific">Moheibacter lacus</name>
    <dbReference type="NCBI Taxonomy" id="2745851"/>
    <lineage>
        <taxon>Bacteria</taxon>
        <taxon>Pseudomonadati</taxon>
        <taxon>Bacteroidota</taxon>
        <taxon>Flavobacteriia</taxon>
        <taxon>Flavobacteriales</taxon>
        <taxon>Weeksellaceae</taxon>
        <taxon>Moheibacter</taxon>
    </lineage>
</organism>
<dbReference type="Gene3D" id="3.30.300.20">
    <property type="match status" value="1"/>
</dbReference>
<evidence type="ECO:0000313" key="2">
    <source>
        <dbReference type="Proteomes" id="UP000552241"/>
    </source>
</evidence>
<dbReference type="Proteomes" id="UP000552241">
    <property type="component" value="Unassembled WGS sequence"/>
</dbReference>
<dbReference type="SUPFAM" id="SSF82784">
    <property type="entry name" value="OsmC-like"/>
    <property type="match status" value="1"/>
</dbReference>
<proteinExistence type="predicted"/>
<dbReference type="Pfam" id="PF02566">
    <property type="entry name" value="OsmC"/>
    <property type="match status" value="1"/>
</dbReference>
<reference evidence="1 2" key="1">
    <citation type="submission" date="2020-07" db="EMBL/GenBank/DDBJ databases">
        <title>Moheibacter lacus sp. nov., a member of the family Flavobacteriaceae isolated from freshwater lake sediment.</title>
        <authorList>
            <person name="Liu Y."/>
        </authorList>
    </citation>
    <scope>NUCLEOTIDE SEQUENCE [LARGE SCALE GENOMIC DNA]</scope>
    <source>
        <strain evidence="1 2">BDHS18</strain>
    </source>
</reference>
<dbReference type="InterPro" id="IPR003718">
    <property type="entry name" value="OsmC/Ohr_fam"/>
</dbReference>
<dbReference type="RefSeq" id="WP_182043269.1">
    <property type="nucleotide sequence ID" value="NZ_JACDZE010000001.1"/>
</dbReference>
<accession>A0A838ZQ12</accession>
<dbReference type="PANTHER" id="PTHR39624">
    <property type="entry name" value="PROTEIN INVOLVED IN RIMO-MEDIATED BETA-METHYLTHIOLATION OF RIBOSOMAL PROTEIN S12 YCAO"/>
    <property type="match status" value="1"/>
</dbReference>
<dbReference type="InterPro" id="IPR015946">
    <property type="entry name" value="KH_dom-like_a/b"/>
</dbReference>
<protein>
    <submittedName>
        <fullName evidence="1">OsmC family protein</fullName>
    </submittedName>
</protein>
<dbReference type="PANTHER" id="PTHR39624:SF2">
    <property type="entry name" value="OSMC-LIKE PROTEIN"/>
    <property type="match status" value="1"/>
</dbReference>
<gene>
    <name evidence="1" type="ORF">HU137_08090</name>
</gene>
<keyword evidence="2" id="KW-1185">Reference proteome</keyword>
<name>A0A838ZQ12_9FLAO</name>
<dbReference type="AlphaFoldDB" id="A0A838ZQ12"/>
<dbReference type="InterPro" id="IPR036102">
    <property type="entry name" value="OsmC/Ohrsf"/>
</dbReference>
<dbReference type="EMBL" id="JACDZE010000001">
    <property type="protein sequence ID" value="MBA5629727.1"/>
    <property type="molecule type" value="Genomic_DNA"/>
</dbReference>
<evidence type="ECO:0000313" key="1">
    <source>
        <dbReference type="EMBL" id="MBA5629727.1"/>
    </source>
</evidence>
<comment type="caution">
    <text evidence="1">The sequence shown here is derived from an EMBL/GenBank/DDBJ whole genome shotgun (WGS) entry which is preliminary data.</text>
</comment>